<dbReference type="eggNOG" id="COG2318">
    <property type="taxonomic scope" value="Bacteria"/>
</dbReference>
<dbReference type="SUPFAM" id="SSF109854">
    <property type="entry name" value="DinB/YfiT-like putative metalloenzymes"/>
    <property type="match status" value="1"/>
</dbReference>
<dbReference type="OrthoDB" id="9798830at2"/>
<sequence length="142" mass="16678">MNVKDILLAQLNACHENTWFVSLLHSIDNLTEEQASWKPSETTNSIFEIVRYLNRFKDIPNERNVETNTFRNAEGLTWNDTVKRIENITTEWKNVVEEAEANKLDEMASDLSYLTIHTTYHKGQILYIRKLQGLWETVYKGK</sequence>
<dbReference type="Proteomes" id="UP000002754">
    <property type="component" value="Unassembled WGS sequence"/>
</dbReference>
<organism evidence="1 3">
    <name type="scientific">Alkalihalobacillus alcalophilus ATCC 27647 = CGMCC 1.3604</name>
    <dbReference type="NCBI Taxonomy" id="1218173"/>
    <lineage>
        <taxon>Bacteria</taxon>
        <taxon>Bacillati</taxon>
        <taxon>Bacillota</taxon>
        <taxon>Bacilli</taxon>
        <taxon>Bacillales</taxon>
        <taxon>Bacillaceae</taxon>
        <taxon>Alkalihalobacillus</taxon>
    </lineage>
</organism>
<reference evidence="1 3" key="1">
    <citation type="journal article" date="2014" name="Genome Announc.">
        <title>Draft Genome Sequence of Bacillus alcalophilus AV1934, a Classic Alkaliphile Isolated from Human Feces in 1934.</title>
        <authorList>
            <person name="Attie O."/>
            <person name="Jayaprakash A."/>
            <person name="Shah H."/>
            <person name="Paulsen I.T."/>
            <person name="Morino M."/>
            <person name="Takahashi Y."/>
            <person name="Narumi I."/>
            <person name="Sachidanandam R."/>
            <person name="Satoh K."/>
            <person name="Ito M."/>
            <person name="Krulwich T.A."/>
        </authorList>
    </citation>
    <scope>NUCLEOTIDE SEQUENCE [LARGE SCALE GENOMIC DNA]</scope>
    <source>
        <strain evidence="1 3">AV1934</strain>
    </source>
</reference>
<name>A0A094WGP4_ALKAL</name>
<dbReference type="Proteomes" id="UP000297014">
    <property type="component" value="Unassembled WGS sequence"/>
</dbReference>
<dbReference type="RefSeq" id="WP_003323589.1">
    <property type="nucleotide sequence ID" value="NZ_ALPT02000091.1"/>
</dbReference>
<dbReference type="InterPro" id="IPR034660">
    <property type="entry name" value="DinB/YfiT-like"/>
</dbReference>
<evidence type="ECO:0000313" key="2">
    <source>
        <dbReference type="EMBL" id="THG89097.1"/>
    </source>
</evidence>
<gene>
    <name evidence="2" type="ORF">AJ85_19655</name>
    <name evidence="1" type="ORF">BALCAV_0219275</name>
</gene>
<evidence type="ECO:0000313" key="4">
    <source>
        <dbReference type="Proteomes" id="UP000297014"/>
    </source>
</evidence>
<evidence type="ECO:0000313" key="3">
    <source>
        <dbReference type="Proteomes" id="UP000002754"/>
    </source>
</evidence>
<accession>A0A094WGP4</accession>
<dbReference type="AlphaFoldDB" id="A0A094WGP4"/>
<evidence type="ECO:0000313" key="1">
    <source>
        <dbReference type="EMBL" id="KGA95956.1"/>
    </source>
</evidence>
<comment type="caution">
    <text evidence="1">The sequence shown here is derived from an EMBL/GenBank/DDBJ whole genome shotgun (WGS) entry which is preliminary data.</text>
</comment>
<dbReference type="EMBL" id="ALPT02000091">
    <property type="protein sequence ID" value="KGA95956.1"/>
    <property type="molecule type" value="Genomic_DNA"/>
</dbReference>
<dbReference type="EMBL" id="JALP01000265">
    <property type="protein sequence ID" value="THG89097.1"/>
    <property type="molecule type" value="Genomic_DNA"/>
</dbReference>
<proteinExistence type="predicted"/>
<evidence type="ECO:0008006" key="5">
    <source>
        <dbReference type="Google" id="ProtNLM"/>
    </source>
</evidence>
<reference evidence="2 4" key="2">
    <citation type="submission" date="2014-01" db="EMBL/GenBank/DDBJ databases">
        <title>Draft genome sequencing of Bacillus alcalophilus CGMCC 1.3604.</title>
        <authorList>
            <person name="Yang J."/>
            <person name="Diao L."/>
            <person name="Yang S."/>
        </authorList>
    </citation>
    <scope>NUCLEOTIDE SEQUENCE [LARGE SCALE GENOMIC DNA]</scope>
    <source>
        <strain evidence="2 4">CGMCC 1.3604</strain>
    </source>
</reference>
<dbReference type="STRING" id="1218173.BALCAV_0219275"/>
<protein>
    <recommendedName>
        <fullName evidence="5">DinB-like domain-containing protein</fullName>
    </recommendedName>
</protein>
<keyword evidence="3" id="KW-1185">Reference proteome</keyword>
<dbReference type="Gene3D" id="1.20.120.450">
    <property type="entry name" value="dinb family like domain"/>
    <property type="match status" value="1"/>
</dbReference>